<dbReference type="Proteomes" id="UP001151529">
    <property type="component" value="Chromosome 10"/>
</dbReference>
<evidence type="ECO:0000313" key="12">
    <source>
        <dbReference type="EMBL" id="KAJ6720292.1"/>
    </source>
</evidence>
<dbReference type="PROSITE" id="PS00131">
    <property type="entry name" value="CARBOXYPEPT_SER_SER"/>
    <property type="match status" value="1"/>
</dbReference>
<dbReference type="InterPro" id="IPR029058">
    <property type="entry name" value="AB_hydrolase_fold"/>
</dbReference>
<dbReference type="FunFam" id="3.40.50.11320:FF:000002">
    <property type="entry name" value="Carboxypeptidase"/>
    <property type="match status" value="1"/>
</dbReference>
<evidence type="ECO:0000256" key="5">
    <source>
        <dbReference type="ARBA" id="ARBA00022670"/>
    </source>
</evidence>
<accession>A0A9Q0TYW0</accession>
<dbReference type="FunFam" id="3.40.50.12670:FF:000002">
    <property type="entry name" value="Carboxypeptidase"/>
    <property type="match status" value="1"/>
</dbReference>
<dbReference type="FunFam" id="3.40.50.1820:FF:000211">
    <property type="entry name" value="Carboxypeptidase"/>
    <property type="match status" value="1"/>
</dbReference>
<evidence type="ECO:0000313" key="13">
    <source>
        <dbReference type="Proteomes" id="UP001151529"/>
    </source>
</evidence>
<keyword evidence="13" id="KW-1185">Reference proteome</keyword>
<dbReference type="OrthoDB" id="443318at2759"/>
<dbReference type="Gene3D" id="3.40.50.1820">
    <property type="entry name" value="alpha/beta hydrolase"/>
    <property type="match status" value="1"/>
</dbReference>
<keyword evidence="8" id="KW-1015">Disulfide bond</keyword>
<gene>
    <name evidence="12" type="ORF">OIU85_023505</name>
</gene>
<dbReference type="InterPro" id="IPR001563">
    <property type="entry name" value="Peptidase_S10"/>
</dbReference>
<dbReference type="EMBL" id="JAPFFL010000006">
    <property type="protein sequence ID" value="KAJ6720292.1"/>
    <property type="molecule type" value="Genomic_DNA"/>
</dbReference>
<dbReference type="PRINTS" id="PR00724">
    <property type="entry name" value="CRBOXYPTASEC"/>
</dbReference>
<dbReference type="Gene3D" id="6.10.250.940">
    <property type="match status" value="1"/>
</dbReference>
<dbReference type="PANTHER" id="PTHR11802:SF306">
    <property type="entry name" value="SERINE CARBOXYPEPTIDASE-LIKE 28"/>
    <property type="match status" value="1"/>
</dbReference>
<dbReference type="InterPro" id="IPR018202">
    <property type="entry name" value="Ser_caboxypep_ser_AS"/>
</dbReference>
<evidence type="ECO:0000256" key="9">
    <source>
        <dbReference type="ARBA" id="ARBA00023180"/>
    </source>
</evidence>
<organism evidence="12 13">
    <name type="scientific">Salix viminalis</name>
    <name type="common">Common osier</name>
    <name type="synonym">Basket willow</name>
    <dbReference type="NCBI Taxonomy" id="40686"/>
    <lineage>
        <taxon>Eukaryota</taxon>
        <taxon>Viridiplantae</taxon>
        <taxon>Streptophyta</taxon>
        <taxon>Embryophyta</taxon>
        <taxon>Tracheophyta</taxon>
        <taxon>Spermatophyta</taxon>
        <taxon>Magnoliopsida</taxon>
        <taxon>eudicotyledons</taxon>
        <taxon>Gunneridae</taxon>
        <taxon>Pentapetalae</taxon>
        <taxon>rosids</taxon>
        <taxon>fabids</taxon>
        <taxon>Malpighiales</taxon>
        <taxon>Salicaceae</taxon>
        <taxon>Saliceae</taxon>
        <taxon>Salix</taxon>
    </lineage>
</organism>
<evidence type="ECO:0000256" key="8">
    <source>
        <dbReference type="ARBA" id="ARBA00023157"/>
    </source>
</evidence>
<reference evidence="12" key="2">
    <citation type="journal article" date="2023" name="Int. J. Mol. Sci.">
        <title>De Novo Assembly and Annotation of 11 Diverse Shrub Willow (Salix) Genomes Reveals Novel Gene Organization in Sex-Linked Regions.</title>
        <authorList>
            <person name="Hyden B."/>
            <person name="Feng K."/>
            <person name="Yates T.B."/>
            <person name="Jawdy S."/>
            <person name="Cereghino C."/>
            <person name="Smart L.B."/>
            <person name="Muchero W."/>
        </authorList>
    </citation>
    <scope>NUCLEOTIDE SEQUENCE [LARGE SCALE GENOMIC DNA]</scope>
    <source>
        <tissue evidence="12">Shoot tip</tissue>
    </source>
</reference>
<name>A0A9Q0TYW0_SALVM</name>
<comment type="caution">
    <text evidence="12">The sequence shown here is derived from an EMBL/GenBank/DDBJ whole genome shotgun (WGS) entry which is preliminary data.</text>
</comment>
<feature type="signal peptide" evidence="11">
    <location>
        <begin position="1"/>
        <end position="25"/>
    </location>
</feature>
<dbReference type="GO" id="GO:0005773">
    <property type="term" value="C:vacuole"/>
    <property type="evidence" value="ECO:0007669"/>
    <property type="project" value="TreeGrafter"/>
</dbReference>
<proteinExistence type="inferred from homology"/>
<dbReference type="AlphaFoldDB" id="A0A9Q0TYW0"/>
<keyword evidence="6 11" id="KW-0732">Signal</keyword>
<sequence>MHVKTSPRSLLHLLNFAALLLSTAAATNHGHLEEQRRDKIIKLHGQPPNVSFSQFSGYITVDPLAGRALFYWLIEAPKTSKPKSKPLVLWLNGGPGCSSVAYGASEEVGPFRVRPDGKTLYLNPYAWNKAANLLFLDSPAGVGFSYSNTSSDTYTVGDKRTAKDAYTFLVNWFERFPQYKHRPFYIAGESYAGHYIPELSRVIARRNKGVKNPVINFTGFLLGNPLIDDYHDNVGTHDALETAYSEFGDINPYNIYSSPCNEISTLRQYLNHSLPWKFRGNDECVVLYTRRYMNRPEVQKTLHANITGISHPWATCSSVIRRNWSDSPKSMLPIFKELIKAGIRIWVFSGDTDAILPLTATRYSINALKLQTNISWYAWYDDHHQVGGWSQVYKGLTYVTVRGAGHEVPLTQPRLALLLFRQFLKNEPMSAF</sequence>
<protein>
    <recommendedName>
        <fullName evidence="11">Carboxypeptidase</fullName>
        <ecNumber evidence="11">3.4.16.-</ecNumber>
    </recommendedName>
</protein>
<dbReference type="Gene3D" id="3.40.50.11320">
    <property type="match status" value="1"/>
</dbReference>
<evidence type="ECO:0000256" key="11">
    <source>
        <dbReference type="RuleBase" id="RU361156"/>
    </source>
</evidence>
<comment type="function">
    <text evidence="10">Probable carboxypeptidase.</text>
</comment>
<evidence type="ECO:0000256" key="3">
    <source>
        <dbReference type="ARBA" id="ARBA00022525"/>
    </source>
</evidence>
<keyword evidence="7 11" id="KW-0378">Hydrolase</keyword>
<evidence type="ECO:0000256" key="10">
    <source>
        <dbReference type="ARBA" id="ARBA00037399"/>
    </source>
</evidence>
<evidence type="ECO:0000256" key="7">
    <source>
        <dbReference type="ARBA" id="ARBA00022801"/>
    </source>
</evidence>
<keyword evidence="4 11" id="KW-0121">Carboxypeptidase</keyword>
<comment type="subcellular location">
    <subcellularLocation>
        <location evidence="1">Secreted</location>
    </subcellularLocation>
</comment>
<feature type="chain" id="PRO_5040537667" description="Carboxypeptidase" evidence="11">
    <location>
        <begin position="26"/>
        <end position="432"/>
    </location>
</feature>
<dbReference type="EC" id="3.4.16.-" evidence="11"/>
<evidence type="ECO:0000256" key="6">
    <source>
        <dbReference type="ARBA" id="ARBA00022729"/>
    </source>
</evidence>
<keyword evidence="3" id="KW-0964">Secreted</keyword>
<evidence type="ECO:0000256" key="2">
    <source>
        <dbReference type="ARBA" id="ARBA00009431"/>
    </source>
</evidence>
<keyword evidence="9" id="KW-0325">Glycoprotein</keyword>
<dbReference type="Pfam" id="PF00450">
    <property type="entry name" value="Peptidase_S10"/>
    <property type="match status" value="2"/>
</dbReference>
<dbReference type="GO" id="GO:0005576">
    <property type="term" value="C:extracellular region"/>
    <property type="evidence" value="ECO:0007669"/>
    <property type="project" value="UniProtKB-SubCell"/>
</dbReference>
<dbReference type="InterPro" id="IPR033124">
    <property type="entry name" value="Ser_caboxypep_his_AS"/>
</dbReference>
<reference evidence="12" key="1">
    <citation type="submission" date="2022-11" db="EMBL/GenBank/DDBJ databases">
        <authorList>
            <person name="Hyden B.L."/>
            <person name="Feng K."/>
            <person name="Yates T."/>
            <person name="Jawdy S."/>
            <person name="Smart L.B."/>
            <person name="Muchero W."/>
        </authorList>
    </citation>
    <scope>NUCLEOTIDE SEQUENCE</scope>
    <source>
        <tissue evidence="12">Shoot tip</tissue>
    </source>
</reference>
<dbReference type="PANTHER" id="PTHR11802">
    <property type="entry name" value="SERINE PROTEASE FAMILY S10 SERINE CARBOXYPEPTIDASE"/>
    <property type="match status" value="1"/>
</dbReference>
<dbReference type="SUPFAM" id="SSF53474">
    <property type="entry name" value="alpha/beta-Hydrolases"/>
    <property type="match status" value="1"/>
</dbReference>
<evidence type="ECO:0000256" key="1">
    <source>
        <dbReference type="ARBA" id="ARBA00004613"/>
    </source>
</evidence>
<comment type="similarity">
    <text evidence="2 11">Belongs to the peptidase S10 family.</text>
</comment>
<evidence type="ECO:0000256" key="4">
    <source>
        <dbReference type="ARBA" id="ARBA00022645"/>
    </source>
</evidence>
<keyword evidence="5 11" id="KW-0645">Protease</keyword>
<dbReference type="GO" id="GO:0004185">
    <property type="term" value="F:serine-type carboxypeptidase activity"/>
    <property type="evidence" value="ECO:0007669"/>
    <property type="project" value="UniProtKB-UniRule"/>
</dbReference>
<dbReference type="PROSITE" id="PS00560">
    <property type="entry name" value="CARBOXYPEPT_SER_HIS"/>
    <property type="match status" value="1"/>
</dbReference>
<dbReference type="GO" id="GO:0006508">
    <property type="term" value="P:proteolysis"/>
    <property type="evidence" value="ECO:0007669"/>
    <property type="project" value="UniProtKB-KW"/>
</dbReference>